<name>B2J4X6_NOSP7</name>
<dbReference type="EnsemblBacteria" id="ACC80636">
    <property type="protein sequence ID" value="ACC80636"/>
    <property type="gene ID" value="Npun_F2000"/>
</dbReference>
<evidence type="ECO:0000313" key="1">
    <source>
        <dbReference type="EMBL" id="ACC80636.1"/>
    </source>
</evidence>
<evidence type="ECO:0008006" key="3">
    <source>
        <dbReference type="Google" id="ProtNLM"/>
    </source>
</evidence>
<proteinExistence type="predicted"/>
<protein>
    <recommendedName>
        <fullName evidence="3">Transposase IS204/IS1001/IS1096/IS1165 DDE domain-containing protein</fullName>
    </recommendedName>
</protein>
<reference evidence="2" key="1">
    <citation type="submission" date="2008-04" db="EMBL/GenBank/DDBJ databases">
        <title>Complete sequence of chromosome of Nostoc punctiforme ATCC 29133.</title>
        <authorList>
            <consortium name="US DOE Joint Genome Institute"/>
            <person name="Copeland A."/>
            <person name="Lucas S."/>
            <person name="Lapidus A."/>
            <person name="Glavina del Rio T."/>
            <person name="Dalin E."/>
            <person name="Tice H."/>
            <person name="Pitluck S."/>
            <person name="Chain P."/>
            <person name="Malfatti S."/>
            <person name="Shin M."/>
            <person name="Vergez L."/>
            <person name="Schmutz J."/>
            <person name="Larimer F."/>
            <person name="Land M."/>
            <person name="Hauser L."/>
            <person name="Kyrpides N."/>
            <person name="Kim E."/>
            <person name="Meeks J.C."/>
            <person name="Elhai J."/>
            <person name="Campbell E.L."/>
            <person name="Thiel T."/>
            <person name="Longmire J."/>
            <person name="Potts M."/>
            <person name="Atlas R."/>
        </authorList>
    </citation>
    <scope>NUCLEOTIDE SEQUENCE [LARGE SCALE GENOMIC DNA]</scope>
    <source>
        <strain evidence="2">ATCC 29133 / PCC 73102</strain>
    </source>
</reference>
<accession>B2J4X6</accession>
<dbReference type="AlphaFoldDB" id="B2J4X6"/>
<dbReference type="Proteomes" id="UP000001191">
    <property type="component" value="Chromosome"/>
</dbReference>
<dbReference type="STRING" id="63737.Npun_F2000"/>
<reference evidence="1 2" key="2">
    <citation type="journal article" date="2013" name="Plant Physiol.">
        <title>A Nostoc punctiforme Sugar Transporter Necessary to Establish a Cyanobacterium-Plant Symbiosis.</title>
        <authorList>
            <person name="Ekman M."/>
            <person name="Picossi S."/>
            <person name="Campbell E.L."/>
            <person name="Meeks J.C."/>
            <person name="Flores E."/>
        </authorList>
    </citation>
    <scope>NUCLEOTIDE SEQUENCE [LARGE SCALE GENOMIC DNA]</scope>
    <source>
        <strain evidence="2">ATCC 29133 / PCC 73102</strain>
    </source>
</reference>
<dbReference type="PhylomeDB" id="B2J4X6"/>
<organism evidence="1 2">
    <name type="scientific">Nostoc punctiforme (strain ATCC 29133 / PCC 73102)</name>
    <dbReference type="NCBI Taxonomy" id="63737"/>
    <lineage>
        <taxon>Bacteria</taxon>
        <taxon>Bacillati</taxon>
        <taxon>Cyanobacteriota</taxon>
        <taxon>Cyanophyceae</taxon>
        <taxon>Nostocales</taxon>
        <taxon>Nostocaceae</taxon>
        <taxon>Nostoc</taxon>
    </lineage>
</organism>
<gene>
    <name evidence="1" type="ordered locus">Npun_F2000</name>
</gene>
<evidence type="ECO:0000313" key="2">
    <source>
        <dbReference type="Proteomes" id="UP000001191"/>
    </source>
</evidence>
<dbReference type="eggNOG" id="COG3464">
    <property type="taxonomic scope" value="Bacteria"/>
</dbReference>
<dbReference type="KEGG" id="npu:Npun_F2000"/>
<dbReference type="HOGENOM" id="CLU_1359132_0_0_3"/>
<sequence length="190" mass="21880">MGISQAEQVLLIGDGAEWIWIHIPPLLARLGCPVETYQLFDFYHVTENLKVFADAAFNEEVESKEWFVKVRKSLKKGKAKILISQMDELIAVATGERCKIMVVKRNYILDAYRKGRLNYDKAINKNLPLGSGAIESLIRQAVNLRIKGNSKFWLKENAEIMLHLRCQWIAKNWDNFCGYIFNSFIKPKTA</sequence>
<dbReference type="EMBL" id="CP001037">
    <property type="protein sequence ID" value="ACC80636.1"/>
    <property type="molecule type" value="Genomic_DNA"/>
</dbReference>
<keyword evidence="2" id="KW-1185">Reference proteome</keyword>